<gene>
    <name evidence="5" type="ORF">KCG49_08220</name>
</gene>
<evidence type="ECO:0000256" key="2">
    <source>
        <dbReference type="ARBA" id="ARBA00022676"/>
    </source>
</evidence>
<dbReference type="AlphaFoldDB" id="A0A9X1JN47"/>
<accession>A0A9X1JN47</accession>
<reference evidence="5" key="1">
    <citation type="submission" date="2021-04" db="EMBL/GenBank/DDBJ databases">
        <authorList>
            <person name="Pira H."/>
            <person name="Risdian C."/>
            <person name="Wink J."/>
        </authorList>
    </citation>
    <scope>NUCLEOTIDE SEQUENCE</scope>
    <source>
        <strain evidence="5">WHY3</strain>
    </source>
</reference>
<evidence type="ECO:0000259" key="4">
    <source>
        <dbReference type="Pfam" id="PF00535"/>
    </source>
</evidence>
<proteinExistence type="inferred from homology"/>
<evidence type="ECO:0000313" key="5">
    <source>
        <dbReference type="EMBL" id="MBV7269170.1"/>
    </source>
</evidence>
<dbReference type="InterPro" id="IPR001173">
    <property type="entry name" value="Glyco_trans_2-like"/>
</dbReference>
<dbReference type="CDD" id="cd04186">
    <property type="entry name" value="GT_2_like_c"/>
    <property type="match status" value="1"/>
</dbReference>
<dbReference type="PANTHER" id="PTHR43179">
    <property type="entry name" value="RHAMNOSYLTRANSFERASE WBBL"/>
    <property type="match status" value="1"/>
</dbReference>
<dbReference type="PANTHER" id="PTHR43179:SF12">
    <property type="entry name" value="GALACTOFURANOSYLTRANSFERASE GLFT2"/>
    <property type="match status" value="1"/>
</dbReference>
<dbReference type="Proteomes" id="UP001138894">
    <property type="component" value="Unassembled WGS sequence"/>
</dbReference>
<keyword evidence="2" id="KW-0328">Glycosyltransferase</keyword>
<evidence type="ECO:0000256" key="3">
    <source>
        <dbReference type="ARBA" id="ARBA00022679"/>
    </source>
</evidence>
<comment type="caution">
    <text evidence="5">The sequence shown here is derived from an EMBL/GenBank/DDBJ whole genome shotgun (WGS) entry which is preliminary data.</text>
</comment>
<evidence type="ECO:0000256" key="1">
    <source>
        <dbReference type="ARBA" id="ARBA00006739"/>
    </source>
</evidence>
<comment type="similarity">
    <text evidence="1">Belongs to the glycosyltransferase 2 family.</text>
</comment>
<protein>
    <submittedName>
        <fullName evidence="5">Glycosyltransferase family 2 protein</fullName>
    </submittedName>
</protein>
<dbReference type="GO" id="GO:0016757">
    <property type="term" value="F:glycosyltransferase activity"/>
    <property type="evidence" value="ECO:0007669"/>
    <property type="project" value="UniProtKB-KW"/>
</dbReference>
<dbReference type="EMBL" id="JAGSPD010000005">
    <property type="protein sequence ID" value="MBV7269170.1"/>
    <property type="molecule type" value="Genomic_DNA"/>
</dbReference>
<organism evidence="5 6">
    <name type="scientific">Winogradskyella luteola</name>
    <dbReference type="NCBI Taxonomy" id="2828330"/>
    <lineage>
        <taxon>Bacteria</taxon>
        <taxon>Pseudomonadati</taxon>
        <taxon>Bacteroidota</taxon>
        <taxon>Flavobacteriia</taxon>
        <taxon>Flavobacteriales</taxon>
        <taxon>Flavobacteriaceae</taxon>
        <taxon>Winogradskyella</taxon>
    </lineage>
</organism>
<dbReference type="RefSeq" id="WP_218545737.1">
    <property type="nucleotide sequence ID" value="NZ_JAGSPD010000005.1"/>
</dbReference>
<sequence>MELSIIIVNYNGEKFLIDCIRSIKKKCLRLNYEIIIWDNTSTDNSVNLLNTHFTDDVKLFLSKENLGFAGGNNAAAKHAKGKYILLLNNDTKLLIDPSCAIELLSNEKIGIVSFKMLGTNREYRYSTGKFPNPLRLLKLSLLFEKRDGFKNGVFKNKEPLRVDWVEGSFLLTKKEIWENLGGLDEDFFMYAEDIDYCKRVSDLHYETYYIPVDGYIHHGGYGSDRQHMLFNSLNLYLDKHTNGLYKYLYKLALNINLLVKHVKRVIKKIT</sequence>
<keyword evidence="6" id="KW-1185">Reference proteome</keyword>
<keyword evidence="3" id="KW-0808">Transferase</keyword>
<feature type="domain" description="Glycosyltransferase 2-like" evidence="4">
    <location>
        <begin position="4"/>
        <end position="91"/>
    </location>
</feature>
<name>A0A9X1JN47_9FLAO</name>
<evidence type="ECO:0000313" key="6">
    <source>
        <dbReference type="Proteomes" id="UP001138894"/>
    </source>
</evidence>
<dbReference type="Pfam" id="PF00535">
    <property type="entry name" value="Glycos_transf_2"/>
    <property type="match status" value="1"/>
</dbReference>